<dbReference type="PANTHER" id="PTHR30115:SF11">
    <property type="entry name" value="NITROGEN REGULATORY PROTEIN P-II HOMOLOG"/>
    <property type="match status" value="1"/>
</dbReference>
<evidence type="ECO:0000313" key="1">
    <source>
        <dbReference type="EMBL" id="MEJ8568828.1"/>
    </source>
</evidence>
<accession>A0AAW9RJ02</accession>
<evidence type="ECO:0000313" key="2">
    <source>
        <dbReference type="Proteomes" id="UP001359886"/>
    </source>
</evidence>
<dbReference type="PROSITE" id="PS51343">
    <property type="entry name" value="PII_GLNB_DOM"/>
    <property type="match status" value="1"/>
</dbReference>
<dbReference type="PRINTS" id="PR00340">
    <property type="entry name" value="PIIGLNB"/>
</dbReference>
<dbReference type="Gene3D" id="3.30.70.120">
    <property type="match status" value="1"/>
</dbReference>
<keyword evidence="2" id="KW-1185">Reference proteome</keyword>
<name>A0AAW9RJ02_9GAMM</name>
<dbReference type="SUPFAM" id="SSF54913">
    <property type="entry name" value="GlnB-like"/>
    <property type="match status" value="1"/>
</dbReference>
<comment type="caution">
    <text evidence="1">The sequence shown here is derived from an EMBL/GenBank/DDBJ whole genome shotgun (WGS) entry which is preliminary data.</text>
</comment>
<gene>
    <name evidence="1" type="ORF">V3330_14435</name>
</gene>
<protein>
    <submittedName>
        <fullName evidence="1">P-II family nitrogen regulator</fullName>
    </submittedName>
</protein>
<dbReference type="Pfam" id="PF00543">
    <property type="entry name" value="P-II"/>
    <property type="match status" value="1"/>
</dbReference>
<dbReference type="EMBL" id="JAZHOG010000010">
    <property type="protein sequence ID" value="MEJ8568828.1"/>
    <property type="molecule type" value="Genomic_DNA"/>
</dbReference>
<dbReference type="GO" id="GO:0005829">
    <property type="term" value="C:cytosol"/>
    <property type="evidence" value="ECO:0007669"/>
    <property type="project" value="TreeGrafter"/>
</dbReference>
<dbReference type="RefSeq" id="WP_354696153.1">
    <property type="nucleotide sequence ID" value="NZ_JAZHOG010000010.1"/>
</dbReference>
<organism evidence="1 2">
    <name type="scientific">Elongatibacter sediminis</name>
    <dbReference type="NCBI Taxonomy" id="3119006"/>
    <lineage>
        <taxon>Bacteria</taxon>
        <taxon>Pseudomonadati</taxon>
        <taxon>Pseudomonadota</taxon>
        <taxon>Gammaproteobacteria</taxon>
        <taxon>Chromatiales</taxon>
        <taxon>Wenzhouxiangellaceae</taxon>
        <taxon>Elongatibacter</taxon>
    </lineage>
</organism>
<dbReference type="Proteomes" id="UP001359886">
    <property type="component" value="Unassembled WGS sequence"/>
</dbReference>
<dbReference type="GO" id="GO:0006808">
    <property type="term" value="P:regulation of nitrogen utilization"/>
    <property type="evidence" value="ECO:0007669"/>
    <property type="project" value="InterPro"/>
</dbReference>
<reference evidence="1 2" key="1">
    <citation type="submission" date="2024-02" db="EMBL/GenBank/DDBJ databases">
        <title>A novel Wenzhouxiangellaceae bacterium, isolated from coastal sediments.</title>
        <authorList>
            <person name="Du Z.-J."/>
            <person name="Ye Y.-Q."/>
            <person name="Zhang X.-Y."/>
        </authorList>
    </citation>
    <scope>NUCLEOTIDE SEQUENCE [LARGE SCALE GENOMIC DNA]</scope>
    <source>
        <strain evidence="1 2">CH-27</strain>
    </source>
</reference>
<proteinExistence type="predicted"/>
<dbReference type="GO" id="GO:0005524">
    <property type="term" value="F:ATP binding"/>
    <property type="evidence" value="ECO:0007669"/>
    <property type="project" value="TreeGrafter"/>
</dbReference>
<dbReference type="GO" id="GO:0030234">
    <property type="term" value="F:enzyme regulator activity"/>
    <property type="evidence" value="ECO:0007669"/>
    <property type="project" value="InterPro"/>
</dbReference>
<dbReference type="InterPro" id="IPR015867">
    <property type="entry name" value="N-reg_PII/ATP_PRibTrfase_C"/>
</dbReference>
<dbReference type="SMART" id="SM00938">
    <property type="entry name" value="P-II"/>
    <property type="match status" value="1"/>
</dbReference>
<dbReference type="PANTHER" id="PTHR30115">
    <property type="entry name" value="NITROGEN REGULATORY PROTEIN P-II"/>
    <property type="match status" value="1"/>
</dbReference>
<dbReference type="AlphaFoldDB" id="A0AAW9RJ02"/>
<dbReference type="InterPro" id="IPR011322">
    <property type="entry name" value="N-reg_PII-like_a/b"/>
</dbReference>
<dbReference type="InterPro" id="IPR002187">
    <property type="entry name" value="N-reg_PII"/>
</dbReference>
<sequence length="106" mass="11911">MEFYNLTAIVRNTRLEAVEQRLQEANVRGITVTKAKGYGEYKNFFASDWMISHARLEVFTSRAEEVADLIVEAAHTAKRGDGIVAIAPIRKVIRIRDRCELGAGES</sequence>